<dbReference type="InterPro" id="IPR002018">
    <property type="entry name" value="CarbesteraseB"/>
</dbReference>
<dbReference type="EMBL" id="FXAY01000001">
    <property type="protein sequence ID" value="SMG09882.1"/>
    <property type="molecule type" value="Genomic_DNA"/>
</dbReference>
<proteinExistence type="inferred from homology"/>
<dbReference type="PANTHER" id="PTHR11559">
    <property type="entry name" value="CARBOXYLESTERASE"/>
    <property type="match status" value="1"/>
</dbReference>
<feature type="domain" description="Carboxylesterase type B" evidence="5">
    <location>
        <begin position="6"/>
        <end position="496"/>
    </location>
</feature>
<dbReference type="PROSITE" id="PS00122">
    <property type="entry name" value="CARBOXYLESTERASE_B_1"/>
    <property type="match status" value="1"/>
</dbReference>
<evidence type="ECO:0000313" key="7">
    <source>
        <dbReference type="Proteomes" id="UP000193244"/>
    </source>
</evidence>
<dbReference type="InterPro" id="IPR029058">
    <property type="entry name" value="AB_hydrolase_fold"/>
</dbReference>
<dbReference type="GO" id="GO:0016787">
    <property type="term" value="F:hydrolase activity"/>
    <property type="evidence" value="ECO:0007669"/>
    <property type="project" value="UniProtKB-KW"/>
</dbReference>
<evidence type="ECO:0000256" key="2">
    <source>
        <dbReference type="ARBA" id="ARBA00010515"/>
    </source>
</evidence>
<reference evidence="7" key="1">
    <citation type="submission" date="2017-04" db="EMBL/GenBank/DDBJ databases">
        <authorList>
            <person name="Varghese N."/>
            <person name="Submissions S."/>
        </authorList>
    </citation>
    <scope>NUCLEOTIDE SEQUENCE [LARGE SCALE GENOMIC DNA]</scope>
    <source>
        <strain evidence="7">VKM Ac-2510</strain>
    </source>
</reference>
<evidence type="ECO:0000313" key="6">
    <source>
        <dbReference type="EMBL" id="SMG09882.1"/>
    </source>
</evidence>
<accession>A0A1X7I7J0</accession>
<evidence type="ECO:0000256" key="1">
    <source>
        <dbReference type="ARBA" id="ARBA00005964"/>
    </source>
</evidence>
<gene>
    <name evidence="6" type="ORF">SAMN06296010_0193</name>
</gene>
<comment type="similarity">
    <text evidence="2">Belongs to the 'GDXG' lipolytic enzyme family.</text>
</comment>
<dbReference type="OrthoDB" id="3199405at2"/>
<organism evidence="6 7">
    <name type="scientific">Agreia pratensis</name>
    <dbReference type="NCBI Taxonomy" id="150121"/>
    <lineage>
        <taxon>Bacteria</taxon>
        <taxon>Bacillati</taxon>
        <taxon>Actinomycetota</taxon>
        <taxon>Actinomycetes</taxon>
        <taxon>Micrococcales</taxon>
        <taxon>Microbacteriaceae</taxon>
        <taxon>Agreia</taxon>
    </lineage>
</organism>
<dbReference type="AlphaFoldDB" id="A0A1X7I7J0"/>
<dbReference type="InterPro" id="IPR050309">
    <property type="entry name" value="Type-B_Carboxylest/Lipase"/>
</dbReference>
<dbReference type="Pfam" id="PF00135">
    <property type="entry name" value="COesterase"/>
    <property type="match status" value="1"/>
</dbReference>
<dbReference type="STRING" id="150121.SAMN06296010_0193"/>
<dbReference type="SUPFAM" id="SSF53474">
    <property type="entry name" value="alpha/beta-Hydrolases"/>
    <property type="match status" value="1"/>
</dbReference>
<dbReference type="Proteomes" id="UP000193244">
    <property type="component" value="Unassembled WGS sequence"/>
</dbReference>
<protein>
    <recommendedName>
        <fullName evidence="4">Carboxylic ester hydrolase</fullName>
        <ecNumber evidence="4">3.1.1.-</ecNumber>
    </recommendedName>
</protein>
<evidence type="ECO:0000259" key="5">
    <source>
        <dbReference type="Pfam" id="PF00135"/>
    </source>
</evidence>
<keyword evidence="3 4" id="KW-0378">Hydrolase</keyword>
<dbReference type="EC" id="3.1.1.-" evidence="4"/>
<dbReference type="InterPro" id="IPR019826">
    <property type="entry name" value="Carboxylesterase_B_AS"/>
</dbReference>
<evidence type="ECO:0000256" key="3">
    <source>
        <dbReference type="ARBA" id="ARBA00022801"/>
    </source>
</evidence>
<dbReference type="PROSITE" id="PS01173">
    <property type="entry name" value="LIPASE_GDXG_HIS"/>
    <property type="match status" value="1"/>
</dbReference>
<dbReference type="InterPro" id="IPR002168">
    <property type="entry name" value="Lipase_GDXG_HIS_AS"/>
</dbReference>
<name>A0A1X7I7J0_9MICO</name>
<dbReference type="Gene3D" id="3.40.50.1820">
    <property type="entry name" value="alpha/beta hydrolase"/>
    <property type="match status" value="1"/>
</dbReference>
<dbReference type="RefSeq" id="WP_085482084.1">
    <property type="nucleotide sequence ID" value="NZ_FXAY01000001.1"/>
</dbReference>
<comment type="similarity">
    <text evidence="1 4">Belongs to the type-B carboxylesterase/lipase family.</text>
</comment>
<sequence length="518" mass="55529">MRLVLASGVIQGSTSLTKRADVQCYLGIPFAASPVGELRFRPPQPVAPWAGELDAKKFGPAAPQNPDPFMTANDYFQPPSSEEDCLNLNVWTPRADALARPVMVWIHGGGYVGGSNSSGLNNGAELAATFDVVVVSINYRLGALGYLQLGHLLGDEFADAGNLGVLDQIAALEWVRDNIAAFGGDPQCVTVFGESAGGAAVATLLGTPRSEGLFHRAIVQSGTAERARGLPESEAITAGFLDAAGLTEQTASRLLDMPLQELLAAQQRFADEFAKGVVGLALPFQPTIDGRVLSELPLDAVRRGVNADVPLLVGTNRNEASFFTEPMSGDGESVEATEAKITAVLAEEFSADASGRAADYEGVLAEELGQQPRSRQMLESLLTDRLYRQPTNRLLDARASGAAKTFAYLFTWETPLFNGRMGACHVLDVPFVFRQLDRIEAVSLVGEHPPQQLSDWMSATWVRFADTGVPVSAALPEWVPYEPSDRSTMELNTQPALLNDPLAGLRRFWLEAAEVSAS</sequence>
<evidence type="ECO:0000256" key="4">
    <source>
        <dbReference type="RuleBase" id="RU361235"/>
    </source>
</evidence>
<keyword evidence="7" id="KW-1185">Reference proteome</keyword>